<reference evidence="6" key="2">
    <citation type="journal article" date="2020" name="Biotechnol. Bioeng.">
        <title>Chromosome-scale scaffolds for the Chinese hamster reference genome assembly to facilitate the study of the CHO epigenome.</title>
        <authorList>
            <person name="Hilliard W."/>
            <person name="MacDonald M."/>
            <person name="Lee K.H."/>
        </authorList>
    </citation>
    <scope>NUCLEOTIDE SEQUENCE [LARGE SCALE GENOMIC DNA]</scope>
    <source>
        <strain evidence="6">17A/GY</strain>
    </source>
</reference>
<dbReference type="PANTHER" id="PTHR16736:SF6">
    <property type="entry name" value="CORTEXIN DOMAIN CONTAINING 2"/>
    <property type="match status" value="1"/>
</dbReference>
<dbReference type="KEGG" id="cge:118239232"/>
<sequence>MEDSSLSDGIDVDKGFAIAFVVLVLLFLILMIFRCVKLVKNPYEASSTTTDLSLS</sequence>
<dbReference type="Pfam" id="PF11057">
    <property type="entry name" value="Cortexin"/>
    <property type="match status" value="1"/>
</dbReference>
<keyword evidence="6" id="KW-1185">Reference proteome</keyword>
<keyword evidence="2 5" id="KW-0812">Transmembrane</keyword>
<evidence type="ECO:0000256" key="1">
    <source>
        <dbReference type="ARBA" id="ARBA00004167"/>
    </source>
</evidence>
<evidence type="ECO:0000256" key="3">
    <source>
        <dbReference type="ARBA" id="ARBA00022989"/>
    </source>
</evidence>
<dbReference type="InterPro" id="IPR020066">
    <property type="entry name" value="Cortexin"/>
</dbReference>
<accession>A0A9J7HBI4</accession>
<organism evidence="6 7">
    <name type="scientific">Cricetulus griseus</name>
    <name type="common">Chinese hamster</name>
    <name type="synonym">Cricetulus barabensis griseus</name>
    <dbReference type="NCBI Taxonomy" id="10029"/>
    <lineage>
        <taxon>Eukaryota</taxon>
        <taxon>Metazoa</taxon>
        <taxon>Chordata</taxon>
        <taxon>Craniata</taxon>
        <taxon>Vertebrata</taxon>
        <taxon>Euteleostomi</taxon>
        <taxon>Mammalia</taxon>
        <taxon>Eutheria</taxon>
        <taxon>Euarchontoglires</taxon>
        <taxon>Glires</taxon>
        <taxon>Rodentia</taxon>
        <taxon>Myomorpha</taxon>
        <taxon>Muroidea</taxon>
        <taxon>Cricetidae</taxon>
        <taxon>Cricetinae</taxon>
        <taxon>Cricetulus</taxon>
    </lineage>
</organism>
<keyword evidence="4 5" id="KW-0472">Membrane</keyword>
<dbReference type="PANTHER" id="PTHR16736">
    <property type="entry name" value="CORTEXIN-1-RELATED"/>
    <property type="match status" value="1"/>
</dbReference>
<keyword evidence="3 5" id="KW-1133">Transmembrane helix</keyword>
<gene>
    <name evidence="7" type="primary">LOC118239232</name>
</gene>
<evidence type="ECO:0000256" key="5">
    <source>
        <dbReference type="SAM" id="Phobius"/>
    </source>
</evidence>
<evidence type="ECO:0000256" key="4">
    <source>
        <dbReference type="ARBA" id="ARBA00023136"/>
    </source>
</evidence>
<dbReference type="AlphaFoldDB" id="A0A9J7HBI4"/>
<reference evidence="7" key="3">
    <citation type="submission" date="2025-08" db="UniProtKB">
        <authorList>
            <consortium name="RefSeq"/>
        </authorList>
    </citation>
    <scope>IDENTIFICATION</scope>
    <source>
        <strain evidence="7">17A/GY</strain>
        <tissue evidence="7">Liver</tissue>
    </source>
</reference>
<dbReference type="GO" id="GO:0016020">
    <property type="term" value="C:membrane"/>
    <property type="evidence" value="ECO:0007669"/>
    <property type="project" value="UniProtKB-SubCell"/>
</dbReference>
<dbReference type="GeneID" id="118239232"/>
<proteinExistence type="predicted"/>
<reference evidence="6" key="1">
    <citation type="journal article" date="2018" name="Biotechnol. Bioeng.">
        <title>A reference genome of the Chinese hamster based on a hybrid assembly strategy.</title>
        <authorList>
            <person name="Rupp O."/>
            <person name="MacDonald M.L."/>
            <person name="Li S."/>
            <person name="Dhiman H."/>
            <person name="Polson S."/>
            <person name="Griep S."/>
            <person name="Heffner K."/>
            <person name="Hernandez I."/>
            <person name="Brinkrolf K."/>
            <person name="Jadhav V."/>
            <person name="Samoudi M."/>
            <person name="Hao H."/>
            <person name="Kingham B."/>
            <person name="Goesmann A."/>
            <person name="Betenbaugh M.J."/>
            <person name="Lewis N.E."/>
            <person name="Borth N."/>
            <person name="Lee K.H."/>
        </authorList>
    </citation>
    <scope>NUCLEOTIDE SEQUENCE [LARGE SCALE GENOMIC DNA]</scope>
    <source>
        <strain evidence="6">17A/GY</strain>
    </source>
</reference>
<dbReference type="RefSeq" id="XP_035307530.1">
    <property type="nucleotide sequence ID" value="XM_035451639.1"/>
</dbReference>
<comment type="subcellular location">
    <subcellularLocation>
        <location evidence="1">Membrane</location>
        <topology evidence="1">Single-pass membrane protein</topology>
    </subcellularLocation>
</comment>
<protein>
    <submittedName>
        <fullName evidence="7">Cortexin domain containing 2</fullName>
    </submittedName>
</protein>
<evidence type="ECO:0000256" key="2">
    <source>
        <dbReference type="ARBA" id="ARBA00022692"/>
    </source>
</evidence>
<evidence type="ECO:0000313" key="7">
    <source>
        <dbReference type="RefSeq" id="XP_035307530.1"/>
    </source>
</evidence>
<name>A0A9J7HBI4_CRIGR</name>
<dbReference type="Proteomes" id="UP001108280">
    <property type="component" value="Chromosome 1"/>
</dbReference>
<evidence type="ECO:0000313" key="6">
    <source>
        <dbReference type="Proteomes" id="UP001108280"/>
    </source>
</evidence>
<dbReference type="RefSeq" id="XP_035304259.1">
    <property type="nucleotide sequence ID" value="XM_035448368.1"/>
</dbReference>
<feature type="transmembrane region" description="Helical" evidence="5">
    <location>
        <begin position="15"/>
        <end position="33"/>
    </location>
</feature>